<organism evidence="3 4">
    <name type="scientific">Candidatus Chloroploca mongolica</name>
    <dbReference type="NCBI Taxonomy" id="2528176"/>
    <lineage>
        <taxon>Bacteria</taxon>
        <taxon>Bacillati</taxon>
        <taxon>Chloroflexota</taxon>
        <taxon>Chloroflexia</taxon>
        <taxon>Chloroflexales</taxon>
        <taxon>Chloroflexineae</taxon>
        <taxon>Oscillochloridaceae</taxon>
        <taxon>Candidatus Chloroploca</taxon>
    </lineage>
</organism>
<name>A0ABS4DFV3_9CHLR</name>
<feature type="domain" description="Inactive STAND" evidence="2">
    <location>
        <begin position="116"/>
        <end position="261"/>
    </location>
</feature>
<evidence type="ECO:0000313" key="3">
    <source>
        <dbReference type="EMBL" id="MBP1468313.1"/>
    </source>
</evidence>
<accession>A0ABS4DFV3</accession>
<feature type="domain" description="Effector-associated" evidence="1">
    <location>
        <begin position="13"/>
        <end position="90"/>
    </location>
</feature>
<comment type="caution">
    <text evidence="3">The sequence shown here is derived from an EMBL/GenBank/DDBJ whole genome shotgun (WGS) entry which is preliminary data.</text>
</comment>
<evidence type="ECO:0000259" key="1">
    <source>
        <dbReference type="Pfam" id="PF19956"/>
    </source>
</evidence>
<dbReference type="RefSeq" id="WP_135480944.1">
    <property type="nucleotide sequence ID" value="NZ_SIJK02000064.1"/>
</dbReference>
<dbReference type="EMBL" id="SIJK02000064">
    <property type="protein sequence ID" value="MBP1468313.1"/>
    <property type="molecule type" value="Genomic_DNA"/>
</dbReference>
<dbReference type="Pfam" id="PF19995">
    <property type="entry name" value="iSTAND"/>
    <property type="match status" value="1"/>
</dbReference>
<evidence type="ECO:0000259" key="2">
    <source>
        <dbReference type="Pfam" id="PF19995"/>
    </source>
</evidence>
<sequence length="362" mass="40416">MQLTNAQLIELANLLLACDAIRDRGIRGDVLAFLPDNVRGALPRRDQDRADVINIARTCANYPGALDALLEGVRCFDAGSAPLQALEAFWHGLAGAAPNVPGQPLPANPQQLEASLCRIDFTQAIETFEVALRDMGTTGGAALFLLQNSYAMGSRWLMQRIDGRLKEVTYSISIDTKPIGFEPGMHHDEQGLLRRLGEWFAVHDHGDDRDHYMTSLIEAICLSIHSKKVILLELSGWHHAEERLFAWFVEHFWSRMVDALAIASQDLYGVYVVAVLVTNTQIPPETLTPHLCPDGRFDSKRITCLPLEPWSVDDIRIWLSRSSRLATSPRRVIDREAERIYASSINGTPRLVADLLRDTYAP</sequence>
<dbReference type="InterPro" id="IPR045475">
    <property type="entry name" value="iSTAND"/>
</dbReference>
<evidence type="ECO:0000313" key="4">
    <source>
        <dbReference type="Proteomes" id="UP001193081"/>
    </source>
</evidence>
<dbReference type="InterPro" id="IPR045431">
    <property type="entry name" value="EAD2"/>
</dbReference>
<gene>
    <name evidence="3" type="ORF">EYB53_021560</name>
</gene>
<protein>
    <submittedName>
        <fullName evidence="3">Uncharacterized protein</fullName>
    </submittedName>
</protein>
<reference evidence="3 4" key="1">
    <citation type="submission" date="2021-03" db="EMBL/GenBank/DDBJ databases">
        <authorList>
            <person name="Grouzdev D.S."/>
        </authorList>
    </citation>
    <scope>NUCLEOTIDE SEQUENCE [LARGE SCALE GENOMIC DNA]</scope>
    <source>
        <strain evidence="3 4">M50-1</strain>
    </source>
</reference>
<dbReference type="Pfam" id="PF19956">
    <property type="entry name" value="EAD2"/>
    <property type="match status" value="1"/>
</dbReference>
<proteinExistence type="predicted"/>
<dbReference type="Proteomes" id="UP001193081">
    <property type="component" value="Unassembled WGS sequence"/>
</dbReference>
<keyword evidence="4" id="KW-1185">Reference proteome</keyword>